<protein>
    <recommendedName>
        <fullName evidence="4">Outer membrane protein beta-barrel domain-containing protein</fullName>
    </recommendedName>
</protein>
<dbReference type="EMBL" id="BRVP01000035">
    <property type="protein sequence ID" value="GLB54113.1"/>
    <property type="molecule type" value="Genomic_DNA"/>
</dbReference>
<evidence type="ECO:0008006" key="4">
    <source>
        <dbReference type="Google" id="ProtNLM"/>
    </source>
</evidence>
<keyword evidence="3" id="KW-1185">Reference proteome</keyword>
<comment type="caution">
    <text evidence="2">The sequence shown here is derived from an EMBL/GenBank/DDBJ whole genome shotgun (WGS) entry which is preliminary data.</text>
</comment>
<keyword evidence="1" id="KW-0732">Signal</keyword>
<accession>A0A9W6EX06</accession>
<dbReference type="AlphaFoldDB" id="A0A9W6EX06"/>
<name>A0A9W6EX06_9FLAO</name>
<dbReference type="Proteomes" id="UP001143545">
    <property type="component" value="Unassembled WGS sequence"/>
</dbReference>
<organism evidence="2 3">
    <name type="scientific">Neptunitalea chrysea</name>
    <dbReference type="NCBI Taxonomy" id="1647581"/>
    <lineage>
        <taxon>Bacteria</taxon>
        <taxon>Pseudomonadati</taxon>
        <taxon>Bacteroidota</taxon>
        <taxon>Flavobacteriia</taxon>
        <taxon>Flavobacteriales</taxon>
        <taxon>Flavobacteriaceae</taxon>
        <taxon>Neptunitalea</taxon>
    </lineage>
</organism>
<evidence type="ECO:0000256" key="1">
    <source>
        <dbReference type="SAM" id="SignalP"/>
    </source>
</evidence>
<dbReference type="Gene3D" id="2.40.160.170">
    <property type="match status" value="1"/>
</dbReference>
<dbReference type="RefSeq" id="WP_281756491.1">
    <property type="nucleotide sequence ID" value="NZ_BRVP01000035.1"/>
</dbReference>
<feature type="chain" id="PRO_5040992988" description="Outer membrane protein beta-barrel domain-containing protein" evidence="1">
    <location>
        <begin position="23"/>
        <end position="235"/>
    </location>
</feature>
<evidence type="ECO:0000313" key="2">
    <source>
        <dbReference type="EMBL" id="GLB54113.1"/>
    </source>
</evidence>
<reference evidence="2" key="1">
    <citation type="submission" date="2022-07" db="EMBL/GenBank/DDBJ databases">
        <title>Taxonomy of Novel Oxalotrophic and Methylotrophic Bacteria.</title>
        <authorList>
            <person name="Sahin N."/>
            <person name="Tani A."/>
        </authorList>
    </citation>
    <scope>NUCLEOTIDE SEQUENCE</scope>
    <source>
        <strain evidence="2">AM327</strain>
    </source>
</reference>
<gene>
    <name evidence="2" type="ORF">NBRC110019_31540</name>
</gene>
<evidence type="ECO:0000313" key="3">
    <source>
        <dbReference type="Proteomes" id="UP001143545"/>
    </source>
</evidence>
<sequence length="235" mass="25987">MIRKLKLIALLALLGTYGYGQEQEELETETKRPLGYSVAINGSSLGVGGEFGVSVSDKISLRLRGHYLNLTEALSDEEQDIGGEDFIVNAGPKSTVLDICMDYAPFRNSSFKLIAGVGYFLKGDFTVHSVNKDGYMYGDMVIAPEDVGTLDFKVDYKGLAPYLGIGFGRAVPKHRVGIGLELGTFYLGEPEGSIVTTELLDANMIRREEDFQEDISDYRWYPYINLRVAVNLLKS</sequence>
<feature type="signal peptide" evidence="1">
    <location>
        <begin position="1"/>
        <end position="22"/>
    </location>
</feature>
<proteinExistence type="predicted"/>